<evidence type="ECO:0008006" key="4">
    <source>
        <dbReference type="Google" id="ProtNLM"/>
    </source>
</evidence>
<protein>
    <recommendedName>
        <fullName evidence="4">Lipoprotein</fullName>
    </recommendedName>
</protein>
<evidence type="ECO:0000313" key="2">
    <source>
        <dbReference type="EMBL" id="GAA3694585.1"/>
    </source>
</evidence>
<gene>
    <name evidence="2" type="ORF">GCM10022268_01710</name>
</gene>
<sequence length="192" mass="21252">MKAIMAMLIAGMALPAIPVAAQTSGDVTEMAQIFQDDQAVRENIKPEQFKDREFVTRMIAQDKARRARTAKLMEQGKLTTADDFYHAAFIFQHGSEPGDYLLAHSLAIAATALGRKDASWIAAATLDRYLQAIGQKQIYGTQYRNSPETGPTMEPYDHVLISDALRRTLGVPVQMEQQKRLDGMKAQLPAGK</sequence>
<keyword evidence="1" id="KW-0732">Signal</keyword>
<organism evidence="2 3">
    <name type="scientific">Sphingomonas cynarae</name>
    <dbReference type="NCBI Taxonomy" id="930197"/>
    <lineage>
        <taxon>Bacteria</taxon>
        <taxon>Pseudomonadati</taxon>
        <taxon>Pseudomonadota</taxon>
        <taxon>Alphaproteobacteria</taxon>
        <taxon>Sphingomonadales</taxon>
        <taxon>Sphingomonadaceae</taxon>
        <taxon>Sphingomonas</taxon>
    </lineage>
</organism>
<name>A0ABP7CVL4_9SPHN</name>
<evidence type="ECO:0000313" key="3">
    <source>
        <dbReference type="Proteomes" id="UP001500523"/>
    </source>
</evidence>
<accession>A0ABP7CVL4</accession>
<reference evidence="3" key="1">
    <citation type="journal article" date="2019" name="Int. J. Syst. Evol. Microbiol.">
        <title>The Global Catalogue of Microorganisms (GCM) 10K type strain sequencing project: providing services to taxonomists for standard genome sequencing and annotation.</title>
        <authorList>
            <consortium name="The Broad Institute Genomics Platform"/>
            <consortium name="The Broad Institute Genome Sequencing Center for Infectious Disease"/>
            <person name="Wu L."/>
            <person name="Ma J."/>
        </authorList>
    </citation>
    <scope>NUCLEOTIDE SEQUENCE [LARGE SCALE GENOMIC DNA]</scope>
    <source>
        <strain evidence="3">JCM 17498</strain>
    </source>
</reference>
<dbReference type="Proteomes" id="UP001500523">
    <property type="component" value="Unassembled WGS sequence"/>
</dbReference>
<proteinExistence type="predicted"/>
<feature type="signal peptide" evidence="1">
    <location>
        <begin position="1"/>
        <end position="21"/>
    </location>
</feature>
<feature type="chain" id="PRO_5047043714" description="Lipoprotein" evidence="1">
    <location>
        <begin position="22"/>
        <end position="192"/>
    </location>
</feature>
<dbReference type="RefSeq" id="WP_344691348.1">
    <property type="nucleotide sequence ID" value="NZ_BAABBF010000001.1"/>
</dbReference>
<comment type="caution">
    <text evidence="2">The sequence shown here is derived from an EMBL/GenBank/DDBJ whole genome shotgun (WGS) entry which is preliminary data.</text>
</comment>
<evidence type="ECO:0000256" key="1">
    <source>
        <dbReference type="SAM" id="SignalP"/>
    </source>
</evidence>
<dbReference type="EMBL" id="BAABBF010000001">
    <property type="protein sequence ID" value="GAA3694585.1"/>
    <property type="molecule type" value="Genomic_DNA"/>
</dbReference>
<keyword evidence="3" id="KW-1185">Reference proteome</keyword>